<organism evidence="8 9">
    <name type="scientific">Megaselia scalaris</name>
    <name type="common">Humpbacked fly</name>
    <name type="synonym">Phora scalaris</name>
    <dbReference type="NCBI Taxonomy" id="36166"/>
    <lineage>
        <taxon>Eukaryota</taxon>
        <taxon>Metazoa</taxon>
        <taxon>Ecdysozoa</taxon>
        <taxon>Arthropoda</taxon>
        <taxon>Hexapoda</taxon>
        <taxon>Insecta</taxon>
        <taxon>Pterygota</taxon>
        <taxon>Neoptera</taxon>
        <taxon>Endopterygota</taxon>
        <taxon>Diptera</taxon>
        <taxon>Brachycera</taxon>
        <taxon>Muscomorpha</taxon>
        <taxon>Platypezoidea</taxon>
        <taxon>Phoridae</taxon>
        <taxon>Megaseliini</taxon>
        <taxon>Megaselia</taxon>
    </lineage>
</organism>
<sequence>MAPEDRISNGKTAELGQFPYHAKLDLQDSNGKFFRCGGSLIASEWIVTAGHCIKGLSTPVHMNENVATIDLPADDGDDYVGDVFTVSGFGRLGRNKPLSNTLQYTELKIRPNSICQRLYNHEDFNDTKLCCKGRDGESTCSGDSGGPLADLGYSGNRNRLIGLVSVGKGSCEGKNPSGFTKVAPYVDWINEQMGMQTYGQVN</sequence>
<keyword evidence="2 6" id="KW-0645">Protease</keyword>
<dbReference type="InterPro" id="IPR033116">
    <property type="entry name" value="TRYPSIN_SER"/>
</dbReference>
<dbReference type="PRINTS" id="PR00722">
    <property type="entry name" value="CHYMOTRYPSIN"/>
</dbReference>
<dbReference type="PROSITE" id="PS00135">
    <property type="entry name" value="TRYPSIN_SER"/>
    <property type="match status" value="1"/>
</dbReference>
<dbReference type="SMART" id="SM00020">
    <property type="entry name" value="Tryp_SPc"/>
    <property type="match status" value="1"/>
</dbReference>
<keyword evidence="9" id="KW-1185">Reference proteome</keyword>
<dbReference type="GO" id="GO:0004252">
    <property type="term" value="F:serine-type endopeptidase activity"/>
    <property type="evidence" value="ECO:0007669"/>
    <property type="project" value="InterPro"/>
</dbReference>
<keyword evidence="3 6" id="KW-0378">Hydrolase</keyword>
<reference evidence="8" key="2">
    <citation type="submission" date="2015-06" db="UniProtKB">
        <authorList>
            <consortium name="EnsemblMetazoa"/>
        </authorList>
    </citation>
    <scope>IDENTIFICATION</scope>
</reference>
<dbReference type="InterPro" id="IPR009003">
    <property type="entry name" value="Peptidase_S1_PA"/>
</dbReference>
<dbReference type="Pfam" id="PF00089">
    <property type="entry name" value="Trypsin"/>
    <property type="match status" value="2"/>
</dbReference>
<proteinExistence type="inferred from homology"/>
<evidence type="ECO:0000256" key="3">
    <source>
        <dbReference type="ARBA" id="ARBA00022801"/>
    </source>
</evidence>
<evidence type="ECO:0000313" key="9">
    <source>
        <dbReference type="Proteomes" id="UP000015102"/>
    </source>
</evidence>
<evidence type="ECO:0000259" key="7">
    <source>
        <dbReference type="PROSITE" id="PS50240"/>
    </source>
</evidence>
<dbReference type="PANTHER" id="PTHR24276">
    <property type="entry name" value="POLYSERASE-RELATED"/>
    <property type="match status" value="1"/>
</dbReference>
<reference evidence="9" key="1">
    <citation type="submission" date="2013-02" db="EMBL/GenBank/DDBJ databases">
        <authorList>
            <person name="Hughes D."/>
        </authorList>
    </citation>
    <scope>NUCLEOTIDE SEQUENCE</scope>
    <source>
        <strain>Durham</strain>
        <strain evidence="9">NC isolate 2 -- Noor lab</strain>
    </source>
</reference>
<keyword evidence="5" id="KW-1015">Disulfide bond</keyword>
<dbReference type="HOGENOM" id="CLU_006842_7_6_1"/>
<dbReference type="InterPro" id="IPR001254">
    <property type="entry name" value="Trypsin_dom"/>
</dbReference>
<dbReference type="Proteomes" id="UP000015102">
    <property type="component" value="Unassembled WGS sequence"/>
</dbReference>
<accession>T1H1K8</accession>
<dbReference type="AlphaFoldDB" id="T1H1K8"/>
<dbReference type="InterPro" id="IPR001314">
    <property type="entry name" value="Peptidase_S1A"/>
</dbReference>
<dbReference type="OMA" id="LIASEWI"/>
<dbReference type="InterPro" id="IPR018114">
    <property type="entry name" value="TRYPSIN_HIS"/>
</dbReference>
<keyword evidence="4 6" id="KW-0720">Serine protease</keyword>
<comment type="similarity">
    <text evidence="1">Belongs to the peptidase S1 family.</text>
</comment>
<evidence type="ECO:0000256" key="6">
    <source>
        <dbReference type="RuleBase" id="RU363034"/>
    </source>
</evidence>
<name>T1H1K8_MEGSC</name>
<dbReference type="Gene3D" id="2.40.10.10">
    <property type="entry name" value="Trypsin-like serine proteases"/>
    <property type="match status" value="2"/>
</dbReference>
<evidence type="ECO:0000256" key="1">
    <source>
        <dbReference type="ARBA" id="ARBA00007664"/>
    </source>
</evidence>
<evidence type="ECO:0000256" key="2">
    <source>
        <dbReference type="ARBA" id="ARBA00022670"/>
    </source>
</evidence>
<dbReference type="STRING" id="36166.T1H1K8"/>
<protein>
    <recommendedName>
        <fullName evidence="7">Peptidase S1 domain-containing protein</fullName>
    </recommendedName>
</protein>
<dbReference type="EMBL" id="CAQQ02383876">
    <property type="status" value="NOT_ANNOTATED_CDS"/>
    <property type="molecule type" value="Genomic_DNA"/>
</dbReference>
<dbReference type="InterPro" id="IPR043504">
    <property type="entry name" value="Peptidase_S1_PA_chymotrypsin"/>
</dbReference>
<feature type="domain" description="Peptidase S1" evidence="7">
    <location>
        <begin position="7"/>
        <end position="194"/>
    </location>
</feature>
<dbReference type="InterPro" id="IPR050430">
    <property type="entry name" value="Peptidase_S1"/>
</dbReference>
<dbReference type="PROSITE" id="PS50240">
    <property type="entry name" value="TRYPSIN_DOM"/>
    <property type="match status" value="1"/>
</dbReference>
<evidence type="ECO:0000256" key="4">
    <source>
        <dbReference type="ARBA" id="ARBA00022825"/>
    </source>
</evidence>
<evidence type="ECO:0000313" key="8">
    <source>
        <dbReference type="EnsemblMetazoa" id="MESCA010071-PA"/>
    </source>
</evidence>
<dbReference type="CDD" id="cd00190">
    <property type="entry name" value="Tryp_SPc"/>
    <property type="match status" value="1"/>
</dbReference>
<dbReference type="PROSITE" id="PS00134">
    <property type="entry name" value="TRYPSIN_HIS"/>
    <property type="match status" value="1"/>
</dbReference>
<dbReference type="GO" id="GO:0006508">
    <property type="term" value="P:proteolysis"/>
    <property type="evidence" value="ECO:0007669"/>
    <property type="project" value="UniProtKB-KW"/>
</dbReference>
<dbReference type="SUPFAM" id="SSF50494">
    <property type="entry name" value="Trypsin-like serine proteases"/>
    <property type="match status" value="1"/>
</dbReference>
<dbReference type="EnsemblMetazoa" id="MESCA010071-RA">
    <property type="protein sequence ID" value="MESCA010071-PA"/>
    <property type="gene ID" value="MESCA010071"/>
</dbReference>
<dbReference type="PANTHER" id="PTHR24276:SF98">
    <property type="entry name" value="FI18310P1-RELATED"/>
    <property type="match status" value="1"/>
</dbReference>
<evidence type="ECO:0000256" key="5">
    <source>
        <dbReference type="ARBA" id="ARBA00023157"/>
    </source>
</evidence>